<dbReference type="EnsemblMetazoa" id="CLYHEMT008426.2">
    <property type="protein sequence ID" value="CLYHEMP008426.2"/>
    <property type="gene ID" value="CLYHEMG008426"/>
</dbReference>
<evidence type="ECO:0000313" key="2">
    <source>
        <dbReference type="EnsemblMetazoa" id="CLYHEMP008426.2"/>
    </source>
</evidence>
<dbReference type="AlphaFoldDB" id="A0A7M5V9H3"/>
<organism evidence="2 3">
    <name type="scientific">Clytia hemisphaerica</name>
    <dbReference type="NCBI Taxonomy" id="252671"/>
    <lineage>
        <taxon>Eukaryota</taxon>
        <taxon>Metazoa</taxon>
        <taxon>Cnidaria</taxon>
        <taxon>Hydrozoa</taxon>
        <taxon>Hydroidolina</taxon>
        <taxon>Leptothecata</taxon>
        <taxon>Obeliida</taxon>
        <taxon>Clytiidae</taxon>
        <taxon>Clytia</taxon>
    </lineage>
</organism>
<accession>A0A7M5V9H3</accession>
<dbReference type="OrthoDB" id="6627680at2759"/>
<sequence length="121" mass="13728">MFDEMKIKSGLVFSRSTGTIIGFTELGKISDEIDSLERSLEKERKKLRPLATHVLAIMIRGFFHHFNLPIGFHATKSASAEQLFAIIWEAVGVLEMVNFNVHAFVCDGASANRKFFEMHRL</sequence>
<feature type="domain" description="Transposable element P transposase-like RNase H" evidence="1">
    <location>
        <begin position="1"/>
        <end position="117"/>
    </location>
</feature>
<dbReference type="EnsemblMetazoa" id="CLYHEMT008426.1">
    <property type="protein sequence ID" value="CLYHEMP008426.1"/>
    <property type="gene ID" value="CLYHEMG008426"/>
</dbReference>
<proteinExistence type="predicted"/>
<reference evidence="2" key="1">
    <citation type="submission" date="2021-01" db="UniProtKB">
        <authorList>
            <consortium name="EnsemblMetazoa"/>
        </authorList>
    </citation>
    <scope>IDENTIFICATION</scope>
</reference>
<evidence type="ECO:0000259" key="1">
    <source>
        <dbReference type="Pfam" id="PF21787"/>
    </source>
</evidence>
<dbReference type="Pfam" id="PF21787">
    <property type="entry name" value="TNP-like_RNaseH_N"/>
    <property type="match status" value="1"/>
</dbReference>
<evidence type="ECO:0000313" key="3">
    <source>
        <dbReference type="Proteomes" id="UP000594262"/>
    </source>
</evidence>
<protein>
    <recommendedName>
        <fullName evidence="1">Transposable element P transposase-like RNase H domain-containing protein</fullName>
    </recommendedName>
</protein>
<name>A0A7M5V9H3_9CNID</name>
<dbReference type="InterPro" id="IPR048365">
    <property type="entry name" value="TNP-like_RNaseH_N"/>
</dbReference>
<dbReference type="Proteomes" id="UP000594262">
    <property type="component" value="Unplaced"/>
</dbReference>
<keyword evidence="3" id="KW-1185">Reference proteome</keyword>